<dbReference type="InterPro" id="IPR036396">
    <property type="entry name" value="Cyt_P450_sf"/>
</dbReference>
<dbReference type="GO" id="GO:0005506">
    <property type="term" value="F:iron ion binding"/>
    <property type="evidence" value="ECO:0007669"/>
    <property type="project" value="InterPro"/>
</dbReference>
<keyword evidence="2" id="KW-0479">Metal-binding</keyword>
<dbReference type="Proteomes" id="UP001139721">
    <property type="component" value="Unassembled WGS sequence"/>
</dbReference>
<dbReference type="Pfam" id="PF00067">
    <property type="entry name" value="p450"/>
    <property type="match status" value="1"/>
</dbReference>
<keyword evidence="6" id="KW-1185">Reference proteome</keyword>
<evidence type="ECO:0000256" key="2">
    <source>
        <dbReference type="ARBA" id="ARBA00022723"/>
    </source>
</evidence>
<comment type="caution">
    <text evidence="5">The sequence shown here is derived from an EMBL/GenBank/DDBJ whole genome shotgun (WGS) entry which is preliminary data.</text>
</comment>
<dbReference type="GO" id="GO:0020037">
    <property type="term" value="F:heme binding"/>
    <property type="evidence" value="ECO:0007669"/>
    <property type="project" value="InterPro"/>
</dbReference>
<gene>
    <name evidence="5" type="ORF">LOX96_07165</name>
</gene>
<evidence type="ECO:0000313" key="6">
    <source>
        <dbReference type="Proteomes" id="UP001139721"/>
    </source>
</evidence>
<evidence type="ECO:0000256" key="1">
    <source>
        <dbReference type="ARBA" id="ARBA00010617"/>
    </source>
</evidence>
<proteinExistence type="inferred from homology"/>
<comment type="similarity">
    <text evidence="1">Belongs to the cytochrome P450 family.</text>
</comment>
<dbReference type="Gene3D" id="1.10.630.10">
    <property type="entry name" value="Cytochrome P450"/>
    <property type="match status" value="1"/>
</dbReference>
<evidence type="ECO:0000256" key="4">
    <source>
        <dbReference type="ARBA" id="ARBA00023004"/>
    </source>
</evidence>
<sequence>MPATNQGRNENTVLITRADAPGQDSHFNWSKNKLYDYGKAVSNTYQLLMNFDAKNDPNAFHHLLQSQFDALPEDEVKILEIPVLAPGKDKICQRIVAIGNPVILAELRKIPRAETVEPDYFTRNPNTPKISGGRAFGSVLEAIGMGILSAEHELHAPFSQEMIATLTMRSINETPSKTENSHKPWFIEVVKEETKILINAMKQAAASQQQFSPDFRFYALKVFLRGFYPNASWKDEWIHQLSQAIEDISDSAFKHVVDPYANVEKLRKEAKLRLDPFIDLIMQEDQSFFLSKDYVAHTTPDILRQIIISLLFAGGDNIKKYLDHVFVEFGNESIRNRYLKEKPSAEYLKILIQEIGRLHTTIYAQPGKALEDFTIEYKGKKILIKAGDELHYTTWVANRDTMEWGPKAGQFNPEEHQPHYTKLNPLATFGSGSRVCRGKYLTLAMIEYITEQALELFSWDALVNKEKNHHPTEFNFNNGVKGKIEYTFRSRPQAPLVTPEAIPETAKEKGSRTWGPVSEFSPGMSALSGLFSDHKLPAEPPIVPTNDSTKEVTETLYINTL</sequence>
<dbReference type="SUPFAM" id="SSF48264">
    <property type="entry name" value="Cytochrome P450"/>
    <property type="match status" value="1"/>
</dbReference>
<protein>
    <submittedName>
        <fullName evidence="5">Cytochrome P450</fullName>
    </submittedName>
</protein>
<dbReference type="EMBL" id="JAJKBJ010000006">
    <property type="protein sequence ID" value="MCL9683867.1"/>
    <property type="molecule type" value="Genomic_DNA"/>
</dbReference>
<dbReference type="AlphaFoldDB" id="A0A9X2D019"/>
<organism evidence="5 6">
    <name type="scientific">Legionella maioricensis</name>
    <dbReference type="NCBI Taxonomy" id="2896528"/>
    <lineage>
        <taxon>Bacteria</taxon>
        <taxon>Pseudomonadati</taxon>
        <taxon>Pseudomonadota</taxon>
        <taxon>Gammaproteobacteria</taxon>
        <taxon>Legionellales</taxon>
        <taxon>Legionellaceae</taxon>
        <taxon>Legionella</taxon>
    </lineage>
</organism>
<name>A0A9X2D019_9GAMM</name>
<reference evidence="5" key="1">
    <citation type="submission" date="2021-11" db="EMBL/GenBank/DDBJ databases">
        <title>Legionella maioricencis sp. nov., a new species isolated from hot water samples in Mallorca.</title>
        <authorList>
            <person name="Crespi S."/>
            <person name="Drasar V."/>
            <person name="Salva-Serra F."/>
            <person name="Jaen-Luchoro D."/>
            <person name="Pineiro-Iglesias B."/>
            <person name="Aliaga F."/>
            <person name="Fernandez-Juarez V."/>
            <person name="Coll G."/>
            <person name="Moore E.R.B."/>
            <person name="Bennasar-Figueras A."/>
        </authorList>
    </citation>
    <scope>NUCLEOTIDE SEQUENCE</scope>
    <source>
        <strain evidence="5">HCPI-6</strain>
    </source>
</reference>
<dbReference type="InterPro" id="IPR001128">
    <property type="entry name" value="Cyt_P450"/>
</dbReference>
<dbReference type="GO" id="GO:0016705">
    <property type="term" value="F:oxidoreductase activity, acting on paired donors, with incorporation or reduction of molecular oxygen"/>
    <property type="evidence" value="ECO:0007669"/>
    <property type="project" value="InterPro"/>
</dbReference>
<dbReference type="GO" id="GO:0004497">
    <property type="term" value="F:monooxygenase activity"/>
    <property type="evidence" value="ECO:0007669"/>
    <property type="project" value="InterPro"/>
</dbReference>
<keyword evidence="4" id="KW-0408">Iron</keyword>
<dbReference type="PANTHER" id="PTHR24296">
    <property type="entry name" value="CYTOCHROME P450"/>
    <property type="match status" value="1"/>
</dbReference>
<dbReference type="RefSeq" id="WP_250420918.1">
    <property type="nucleotide sequence ID" value="NZ_JAJKBJ010000006.1"/>
</dbReference>
<evidence type="ECO:0000256" key="3">
    <source>
        <dbReference type="ARBA" id="ARBA00023002"/>
    </source>
</evidence>
<evidence type="ECO:0000313" key="5">
    <source>
        <dbReference type="EMBL" id="MCL9683867.1"/>
    </source>
</evidence>
<accession>A0A9X2D019</accession>
<keyword evidence="3" id="KW-0560">Oxidoreductase</keyword>